<sequence length="78" mass="8345">MLALEGKTSATGTFQRWVRRRAAAMNKEGAASITIDDQDAVDIPDDDDDDVVDGEPFGISVVSGNVDEFEELGDDNGI</sequence>
<evidence type="ECO:0000313" key="2">
    <source>
        <dbReference type="Proteomes" id="UP000836404"/>
    </source>
</evidence>
<protein>
    <submittedName>
        <fullName evidence="1">Uncharacterized protein</fullName>
    </submittedName>
</protein>
<accession>A0A9N8QR94</accession>
<dbReference type="Proteomes" id="UP000836404">
    <property type="component" value="Unassembled WGS sequence"/>
</dbReference>
<reference evidence="1 2" key="1">
    <citation type="submission" date="2020-10" db="EMBL/GenBank/DDBJ databases">
        <authorList>
            <person name="Sedaghatjoo S."/>
        </authorList>
    </citation>
    <scope>NUCLEOTIDE SEQUENCE [LARGE SCALE GENOMIC DNA]</scope>
    <source>
        <strain evidence="1 2">LLFL</strain>
    </source>
</reference>
<name>A0A9N8QR94_9BASI</name>
<dbReference type="AlphaFoldDB" id="A0A9N8QR94"/>
<comment type="caution">
    <text evidence="1">The sequence shown here is derived from an EMBL/GenBank/DDBJ whole genome shotgun (WGS) entry which is preliminary data.</text>
</comment>
<evidence type="ECO:0000313" key="1">
    <source>
        <dbReference type="EMBL" id="CAD6965559.1"/>
    </source>
</evidence>
<proteinExistence type="predicted"/>
<gene>
    <name evidence="1" type="ORF">JKILLFL_G2473</name>
</gene>
<keyword evidence="2" id="KW-1185">Reference proteome</keyword>
<organism evidence="1 2">
    <name type="scientific">Tilletia laevis</name>
    <dbReference type="NCBI Taxonomy" id="157183"/>
    <lineage>
        <taxon>Eukaryota</taxon>
        <taxon>Fungi</taxon>
        <taxon>Dikarya</taxon>
        <taxon>Basidiomycota</taxon>
        <taxon>Ustilaginomycotina</taxon>
        <taxon>Exobasidiomycetes</taxon>
        <taxon>Tilletiales</taxon>
        <taxon>Tilletiaceae</taxon>
        <taxon>Tilletia</taxon>
    </lineage>
</organism>
<dbReference type="EMBL" id="CAJHJF010008185">
    <property type="protein sequence ID" value="CAD6965559.1"/>
    <property type="molecule type" value="Genomic_DNA"/>
</dbReference>